<proteinExistence type="predicted"/>
<sequence>MWQNNTFGNGPGSPFQTTFNPNDMLFGGGAGTPIAGQQGFAQYQPNLMDTDAYQPEVGLYNQDTFMQNNQHMSPQNQYSPTAPHQYNMLPQNNPTPTRPPAMLKARAAELKAQLLKEKEARAGSATPPVPNAAALARQNVPTDASSSLHGSPKTPPTATETHDQDVNDLIAQYSVSKPTASAKNKDQNSEPTMMTTNLPQRLTIPSSSAKSQESSLGSPIKVSKPTPNGISSVHAMVKANQSRHASNGSISEGEILEDTPKKPSPPTEPKQRQPTSKPATVGDEPIRTMDNRLAKNSYGSGSRDDSPTRRAPPSNPRSFSQRSYDEESQPRSDRRGRPDRKLERKPASEIEKDTYQRRTSRDDSYHRPDSNSVPKREETNKAAKPQKPSTLEDVIAHDEDLREWLEITGYHNAPYRDKILSRRRALAKLDAERKKLLADIEADERSGLPPNPGPQASASSMLPPPIPNKVGFQTESTTSPIETMEESKSDRLNSIKRAHSEVDDGRDASFSGKIARIDDRGPRIQEEDDYDNRRPRSSGPGAHRWQSSDHRDERSPRHRYDDDRDSRDRADSRDRNVSPGRRAFESRPPARSTSFGTDDSHQRDREEQQDRDKRPFVSVGGYRGRAFDPNYRSRGRGRGRGDYQSREFQSQQQDTKSDGSRITNGKPYRDPRGFDRGGKGGQ</sequence>
<evidence type="ECO:0000256" key="1">
    <source>
        <dbReference type="SAM" id="MobiDB-lite"/>
    </source>
</evidence>
<feature type="compositionally biased region" description="Basic and acidic residues" evidence="1">
    <location>
        <begin position="515"/>
        <end position="525"/>
    </location>
</feature>
<feature type="compositionally biased region" description="Basic and acidic residues" evidence="1">
    <location>
        <begin position="598"/>
        <end position="615"/>
    </location>
</feature>
<name>A0A8H8S348_9HELO</name>
<feature type="compositionally biased region" description="Basic and acidic residues" evidence="1">
    <location>
        <begin position="323"/>
        <end position="381"/>
    </location>
</feature>
<feature type="compositionally biased region" description="Polar residues" evidence="1">
    <location>
        <begin position="471"/>
        <end position="481"/>
    </location>
</feature>
<feature type="region of interest" description="Disordered" evidence="1">
    <location>
        <begin position="440"/>
        <end position="682"/>
    </location>
</feature>
<organism evidence="2 3">
    <name type="scientific">Lachnellula occidentalis</name>
    <dbReference type="NCBI Taxonomy" id="215460"/>
    <lineage>
        <taxon>Eukaryota</taxon>
        <taxon>Fungi</taxon>
        <taxon>Dikarya</taxon>
        <taxon>Ascomycota</taxon>
        <taxon>Pezizomycotina</taxon>
        <taxon>Leotiomycetes</taxon>
        <taxon>Helotiales</taxon>
        <taxon>Lachnaceae</taxon>
        <taxon>Lachnellula</taxon>
    </lineage>
</organism>
<gene>
    <name evidence="2" type="ORF">LOCC1_G003813</name>
</gene>
<dbReference type="OrthoDB" id="6103986at2759"/>
<feature type="compositionally biased region" description="Polar residues" evidence="1">
    <location>
        <begin position="173"/>
        <end position="182"/>
    </location>
</feature>
<evidence type="ECO:0000313" key="2">
    <source>
        <dbReference type="EMBL" id="TVY46280.1"/>
    </source>
</evidence>
<dbReference type="EMBL" id="QGMI01000158">
    <property type="protein sequence ID" value="TVY46280.1"/>
    <property type="molecule type" value="Genomic_DNA"/>
</dbReference>
<feature type="compositionally biased region" description="Polar residues" evidence="1">
    <location>
        <begin position="140"/>
        <end position="149"/>
    </location>
</feature>
<accession>A0A8H8S348</accession>
<comment type="caution">
    <text evidence="2">The sequence shown here is derived from an EMBL/GenBank/DDBJ whole genome shotgun (WGS) entry which is preliminary data.</text>
</comment>
<protein>
    <submittedName>
        <fullName evidence="2">Uncharacterized protein</fullName>
    </submittedName>
</protein>
<feature type="compositionally biased region" description="Polar residues" evidence="1">
    <location>
        <begin position="189"/>
        <end position="217"/>
    </location>
</feature>
<keyword evidence="3" id="KW-1185">Reference proteome</keyword>
<dbReference type="Proteomes" id="UP000443090">
    <property type="component" value="Unassembled WGS sequence"/>
</dbReference>
<feature type="region of interest" description="Disordered" evidence="1">
    <location>
        <begin position="140"/>
        <end position="393"/>
    </location>
</feature>
<dbReference type="AlphaFoldDB" id="A0A8H8S348"/>
<feature type="compositionally biased region" description="Basic and acidic residues" evidence="1">
    <location>
        <begin position="485"/>
        <end position="507"/>
    </location>
</feature>
<feature type="compositionally biased region" description="Basic and acidic residues" evidence="1">
    <location>
        <begin position="546"/>
        <end position="576"/>
    </location>
</feature>
<feature type="compositionally biased region" description="Basic and acidic residues" evidence="1">
    <location>
        <begin position="667"/>
        <end position="682"/>
    </location>
</feature>
<evidence type="ECO:0000313" key="3">
    <source>
        <dbReference type="Proteomes" id="UP000443090"/>
    </source>
</evidence>
<feature type="compositionally biased region" description="Basic and acidic residues" evidence="1">
    <location>
        <begin position="284"/>
        <end position="293"/>
    </location>
</feature>
<feature type="compositionally biased region" description="Polar residues" evidence="1">
    <location>
        <begin position="239"/>
        <end position="250"/>
    </location>
</feature>
<reference evidence="2 3" key="1">
    <citation type="submission" date="2018-05" db="EMBL/GenBank/DDBJ databases">
        <title>Genome sequencing and assembly of the regulated plant pathogen Lachnellula willkommii and related sister species for the development of diagnostic species identification markers.</title>
        <authorList>
            <person name="Giroux E."/>
            <person name="Bilodeau G."/>
        </authorList>
    </citation>
    <scope>NUCLEOTIDE SEQUENCE [LARGE SCALE GENOMIC DNA]</scope>
    <source>
        <strain evidence="2 3">CBS 160.35</strain>
    </source>
</reference>